<keyword evidence="2" id="KW-1185">Reference proteome</keyword>
<evidence type="ECO:0000313" key="2">
    <source>
        <dbReference type="Proteomes" id="UP000789366"/>
    </source>
</evidence>
<organism evidence="1 2">
    <name type="scientific">Cetraspora pellucida</name>
    <dbReference type="NCBI Taxonomy" id="1433469"/>
    <lineage>
        <taxon>Eukaryota</taxon>
        <taxon>Fungi</taxon>
        <taxon>Fungi incertae sedis</taxon>
        <taxon>Mucoromycota</taxon>
        <taxon>Glomeromycotina</taxon>
        <taxon>Glomeromycetes</taxon>
        <taxon>Diversisporales</taxon>
        <taxon>Gigasporaceae</taxon>
        <taxon>Cetraspora</taxon>
    </lineage>
</organism>
<reference evidence="1" key="1">
    <citation type="submission" date="2021-06" db="EMBL/GenBank/DDBJ databases">
        <authorList>
            <person name="Kallberg Y."/>
            <person name="Tangrot J."/>
            <person name="Rosling A."/>
        </authorList>
    </citation>
    <scope>NUCLEOTIDE SEQUENCE</scope>
    <source>
        <strain evidence="1">28 12/20/2015</strain>
    </source>
</reference>
<name>A0ACA9MPP9_9GLOM</name>
<dbReference type="Proteomes" id="UP000789366">
    <property type="component" value="Unassembled WGS sequence"/>
</dbReference>
<protein>
    <submittedName>
        <fullName evidence="1">1387_t:CDS:1</fullName>
    </submittedName>
</protein>
<evidence type="ECO:0000313" key="1">
    <source>
        <dbReference type="EMBL" id="CAG8600690.1"/>
    </source>
</evidence>
<gene>
    <name evidence="1" type="ORF">SPELUC_LOCUS7104</name>
</gene>
<dbReference type="EMBL" id="CAJVPW010009071">
    <property type="protein sequence ID" value="CAG8600690.1"/>
    <property type="molecule type" value="Genomic_DNA"/>
</dbReference>
<proteinExistence type="predicted"/>
<sequence>KVLYSTIDSVDDIVMSSSKFSHEHKLSIPSDLGLNLKECQIFASVMNKKKMEEVFSTRIIVYTSNNSASVVLHWIHKRSKKQKARVFNLQIGWIIVGQPVDFRYENCNFCIINRIEECAPNGDHQISICDKFQRNHSILVSCTQQAPQQSIIHPEKSTLVTGVHFACLNGSQLNACFFMYDLETETLYKENFEGKLIDLFIHCSLFHEKSCQNCGFVNLAPNYLIFNSLGDVRDDLQISYFCAPLSAI</sequence>
<feature type="non-terminal residue" evidence="1">
    <location>
        <position position="1"/>
    </location>
</feature>
<comment type="caution">
    <text evidence="1">The sequence shown here is derived from an EMBL/GenBank/DDBJ whole genome shotgun (WGS) entry which is preliminary data.</text>
</comment>
<accession>A0ACA9MPP9</accession>